<feature type="compositionally biased region" description="Low complexity" evidence="1">
    <location>
        <begin position="109"/>
        <end position="124"/>
    </location>
</feature>
<feature type="region of interest" description="Disordered" evidence="1">
    <location>
        <begin position="44"/>
        <end position="146"/>
    </location>
</feature>
<dbReference type="InParanoid" id="A0A0G4GX22"/>
<sequence>MQIRKWLDVVKEVFIPGASSADIFMRERFWTNVVGMSFALSPSSMRAQLQRQRRPGYGSGTRIPDRRRDQFADIDASLGGSRAKPYGDINVPLEPYESLAVSQKGGHPGPSSAPDGDSPSGDSPTENLTGSPMGAHAQLEKTVRFK</sequence>
<accession>A0A0G4GX22</accession>
<name>A0A0G4GX22_VITBC</name>
<reference evidence="2 3" key="1">
    <citation type="submission" date="2014-11" db="EMBL/GenBank/DDBJ databases">
        <authorList>
            <person name="Zhu J."/>
            <person name="Qi W."/>
            <person name="Song R."/>
        </authorList>
    </citation>
    <scope>NUCLEOTIDE SEQUENCE [LARGE SCALE GENOMIC DNA]</scope>
</reference>
<evidence type="ECO:0000313" key="2">
    <source>
        <dbReference type="EMBL" id="CEM35464.1"/>
    </source>
</evidence>
<organism evidence="2 3">
    <name type="scientific">Vitrella brassicaformis (strain CCMP3155)</name>
    <dbReference type="NCBI Taxonomy" id="1169540"/>
    <lineage>
        <taxon>Eukaryota</taxon>
        <taxon>Sar</taxon>
        <taxon>Alveolata</taxon>
        <taxon>Colpodellida</taxon>
        <taxon>Vitrellaceae</taxon>
        <taxon>Vitrella</taxon>
    </lineage>
</organism>
<proteinExistence type="predicted"/>
<dbReference type="Proteomes" id="UP000041254">
    <property type="component" value="Unassembled WGS sequence"/>
</dbReference>
<dbReference type="VEuPathDB" id="CryptoDB:Vbra_3402"/>
<protein>
    <submittedName>
        <fullName evidence="2">Uncharacterized protein</fullName>
    </submittedName>
</protein>
<evidence type="ECO:0000256" key="1">
    <source>
        <dbReference type="SAM" id="MobiDB-lite"/>
    </source>
</evidence>
<evidence type="ECO:0000313" key="3">
    <source>
        <dbReference type="Proteomes" id="UP000041254"/>
    </source>
</evidence>
<keyword evidence="3" id="KW-1185">Reference proteome</keyword>
<gene>
    <name evidence="2" type="ORF">Vbra_3402</name>
</gene>
<dbReference type="AlphaFoldDB" id="A0A0G4GX22"/>
<dbReference type="EMBL" id="CDMY01000855">
    <property type="protein sequence ID" value="CEM35464.1"/>
    <property type="molecule type" value="Genomic_DNA"/>
</dbReference>